<dbReference type="InterPro" id="IPR011006">
    <property type="entry name" value="CheY-like_superfamily"/>
</dbReference>
<accession>A0A2T6BZB5</accession>
<name>A0A2T6BZB5_9BACL</name>
<feature type="domain" description="HTH araC/xylS-type" evidence="9">
    <location>
        <begin position="400"/>
        <end position="498"/>
    </location>
</feature>
<gene>
    <name evidence="11" type="ORF">C8P63_107122</name>
</gene>
<dbReference type="PROSITE" id="PS50110">
    <property type="entry name" value="RESPONSE_REGULATORY"/>
    <property type="match status" value="1"/>
</dbReference>
<protein>
    <submittedName>
        <fullName evidence="11">Two-component system response regulator YesN</fullName>
    </submittedName>
</protein>
<dbReference type="AlphaFoldDB" id="A0A2T6BZB5"/>
<dbReference type="GO" id="GO:0005737">
    <property type="term" value="C:cytoplasm"/>
    <property type="evidence" value="ECO:0007669"/>
    <property type="project" value="UniProtKB-SubCell"/>
</dbReference>
<dbReference type="SMART" id="SM00448">
    <property type="entry name" value="REC"/>
    <property type="match status" value="1"/>
</dbReference>
<comment type="caution">
    <text evidence="11">The sequence shown here is derived from an EMBL/GenBank/DDBJ whole genome shotgun (WGS) entry which is preliminary data.</text>
</comment>
<keyword evidence="3 8" id="KW-0597">Phosphoprotein</keyword>
<dbReference type="InterPro" id="IPR009057">
    <property type="entry name" value="Homeodomain-like_sf"/>
</dbReference>
<dbReference type="SUPFAM" id="SSF52172">
    <property type="entry name" value="CheY-like"/>
    <property type="match status" value="1"/>
</dbReference>
<evidence type="ECO:0000259" key="10">
    <source>
        <dbReference type="PROSITE" id="PS50110"/>
    </source>
</evidence>
<dbReference type="Gene3D" id="3.40.50.2300">
    <property type="match status" value="1"/>
</dbReference>
<dbReference type="RefSeq" id="WP_170109539.1">
    <property type="nucleotide sequence ID" value="NZ_QBKR01000007.1"/>
</dbReference>
<dbReference type="PROSITE" id="PS01124">
    <property type="entry name" value="HTH_ARAC_FAMILY_2"/>
    <property type="match status" value="1"/>
</dbReference>
<keyword evidence="4" id="KW-0902">Two-component regulatory system</keyword>
<evidence type="ECO:0000313" key="12">
    <source>
        <dbReference type="Proteomes" id="UP000244240"/>
    </source>
</evidence>
<evidence type="ECO:0000313" key="11">
    <source>
        <dbReference type="EMBL" id="PTX61327.1"/>
    </source>
</evidence>
<dbReference type="GO" id="GO:0043565">
    <property type="term" value="F:sequence-specific DNA binding"/>
    <property type="evidence" value="ECO:0007669"/>
    <property type="project" value="InterPro"/>
</dbReference>
<dbReference type="EMBL" id="QBKR01000007">
    <property type="protein sequence ID" value="PTX61327.1"/>
    <property type="molecule type" value="Genomic_DNA"/>
</dbReference>
<evidence type="ECO:0000256" key="2">
    <source>
        <dbReference type="ARBA" id="ARBA00022490"/>
    </source>
</evidence>
<dbReference type="SMART" id="SM00342">
    <property type="entry name" value="HTH_ARAC"/>
    <property type="match status" value="1"/>
</dbReference>
<dbReference type="Pfam" id="PF12833">
    <property type="entry name" value="HTH_18"/>
    <property type="match status" value="1"/>
</dbReference>
<dbReference type="Gene3D" id="1.10.10.60">
    <property type="entry name" value="Homeodomain-like"/>
    <property type="match status" value="2"/>
</dbReference>
<evidence type="ECO:0000256" key="6">
    <source>
        <dbReference type="ARBA" id="ARBA00023125"/>
    </source>
</evidence>
<evidence type="ECO:0000256" key="8">
    <source>
        <dbReference type="PROSITE-ProRule" id="PRU00169"/>
    </source>
</evidence>
<keyword evidence="5" id="KW-0805">Transcription regulation</keyword>
<dbReference type="InterPro" id="IPR018060">
    <property type="entry name" value="HTH_AraC"/>
</dbReference>
<dbReference type="PRINTS" id="PR00032">
    <property type="entry name" value="HTHARAC"/>
</dbReference>
<dbReference type="CDD" id="cd17536">
    <property type="entry name" value="REC_YesN-like"/>
    <property type="match status" value="1"/>
</dbReference>
<dbReference type="PROSITE" id="PS00041">
    <property type="entry name" value="HTH_ARAC_FAMILY_1"/>
    <property type="match status" value="1"/>
</dbReference>
<feature type="domain" description="Response regulatory" evidence="10">
    <location>
        <begin position="3"/>
        <end position="120"/>
    </location>
</feature>
<keyword evidence="2" id="KW-0963">Cytoplasm</keyword>
<evidence type="ECO:0000256" key="1">
    <source>
        <dbReference type="ARBA" id="ARBA00004496"/>
    </source>
</evidence>
<dbReference type="Pfam" id="PF00072">
    <property type="entry name" value="Response_reg"/>
    <property type="match status" value="1"/>
</dbReference>
<dbReference type="InterPro" id="IPR018062">
    <property type="entry name" value="HTH_AraC-typ_CS"/>
</dbReference>
<comment type="subcellular location">
    <subcellularLocation>
        <location evidence="1">Cytoplasm</location>
    </subcellularLocation>
</comment>
<evidence type="ECO:0000256" key="3">
    <source>
        <dbReference type="ARBA" id="ARBA00022553"/>
    </source>
</evidence>
<proteinExistence type="predicted"/>
<evidence type="ECO:0000256" key="5">
    <source>
        <dbReference type="ARBA" id="ARBA00023015"/>
    </source>
</evidence>
<evidence type="ECO:0000256" key="4">
    <source>
        <dbReference type="ARBA" id="ARBA00023012"/>
    </source>
</evidence>
<evidence type="ECO:0000259" key="9">
    <source>
        <dbReference type="PROSITE" id="PS01124"/>
    </source>
</evidence>
<keyword evidence="12" id="KW-1185">Reference proteome</keyword>
<keyword evidence="7" id="KW-0804">Transcription</keyword>
<dbReference type="InterPro" id="IPR020449">
    <property type="entry name" value="Tscrpt_reg_AraC-type_HTH"/>
</dbReference>
<dbReference type="PANTHER" id="PTHR42713:SF3">
    <property type="entry name" value="TRANSCRIPTIONAL REGULATORY PROTEIN HPTR"/>
    <property type="match status" value="1"/>
</dbReference>
<organism evidence="11 12">
    <name type="scientific">Melghirimyces profundicolus</name>
    <dbReference type="NCBI Taxonomy" id="1242148"/>
    <lineage>
        <taxon>Bacteria</taxon>
        <taxon>Bacillati</taxon>
        <taxon>Bacillota</taxon>
        <taxon>Bacilli</taxon>
        <taxon>Bacillales</taxon>
        <taxon>Thermoactinomycetaceae</taxon>
        <taxon>Melghirimyces</taxon>
    </lineage>
</organism>
<dbReference type="InterPro" id="IPR051552">
    <property type="entry name" value="HptR"/>
</dbReference>
<dbReference type="Proteomes" id="UP000244240">
    <property type="component" value="Unassembled WGS sequence"/>
</dbReference>
<reference evidence="11 12" key="1">
    <citation type="submission" date="2018-04" db="EMBL/GenBank/DDBJ databases">
        <title>Genomic Encyclopedia of Archaeal and Bacterial Type Strains, Phase II (KMG-II): from individual species to whole genera.</title>
        <authorList>
            <person name="Goeker M."/>
        </authorList>
    </citation>
    <scope>NUCLEOTIDE SEQUENCE [LARGE SCALE GENOMIC DNA]</scope>
    <source>
        <strain evidence="11 12">DSM 45787</strain>
    </source>
</reference>
<sequence length="503" mass="59214">MYNVIIVDDEPVIRCGLKSLCNWVELNLNLIGDYPNGEEALKAVENKQLDILITDIKMPLMDGITLTKKALELFPHLKVILISSYNDFEYVREGLKLGAVDYLLKHTLEPEEIKQLVDRCTKEIEEENKVKKRLQLYDRTVEDKERKQLESSLKRYLFNYEELEDRHWLAIQRTMVYGMIDHIEELIQHSGQAYLILLMEQIKEYYYNFMDGICFSVGESEIIFIMEHGRETFLQVNQLKEHLEKQFDISLSFGIHTGSNIRECYEKSRIACHYRFYEGVGCIHTYKPFAMVENHLEKLDVLIDKLEPSVDIDHFLSCIERRWSEQRLDPDAIRQEACRILCKLFSEKGNAYSLLEKFEVLKQAETVSQLIHKMHQLIKEYEDTAKLFPQQRFSDNQLIKHAIVYIHGHYTGELTLQDVANHVHVSKNYFSIFFKKQTGQNFSDYVTQLRVQKAKDLLKDTELKVYEVAAHSGFNDVKYFSKLFKKMTGLSPVDYRLKKKSIL</sequence>
<evidence type="ECO:0000256" key="7">
    <source>
        <dbReference type="ARBA" id="ARBA00023163"/>
    </source>
</evidence>
<feature type="modified residue" description="4-aspartylphosphate" evidence="8">
    <location>
        <position position="55"/>
    </location>
</feature>
<dbReference type="PANTHER" id="PTHR42713">
    <property type="entry name" value="HISTIDINE KINASE-RELATED"/>
    <property type="match status" value="1"/>
</dbReference>
<dbReference type="GO" id="GO:0000160">
    <property type="term" value="P:phosphorelay signal transduction system"/>
    <property type="evidence" value="ECO:0007669"/>
    <property type="project" value="UniProtKB-KW"/>
</dbReference>
<dbReference type="SUPFAM" id="SSF46689">
    <property type="entry name" value="Homeodomain-like"/>
    <property type="match status" value="2"/>
</dbReference>
<keyword evidence="6" id="KW-0238">DNA-binding</keyword>
<dbReference type="GO" id="GO:0003700">
    <property type="term" value="F:DNA-binding transcription factor activity"/>
    <property type="evidence" value="ECO:0007669"/>
    <property type="project" value="InterPro"/>
</dbReference>
<dbReference type="InterPro" id="IPR001789">
    <property type="entry name" value="Sig_transdc_resp-reg_receiver"/>
</dbReference>